<protein>
    <submittedName>
        <fullName evidence="4">37S ribosomal protein S16, mitochondrial</fullName>
    </submittedName>
</protein>
<keyword evidence="3" id="KW-0687">Ribonucleoprotein</keyword>
<dbReference type="AlphaFoldDB" id="A0A9W8A1P4"/>
<evidence type="ECO:0000313" key="5">
    <source>
        <dbReference type="Proteomes" id="UP001150538"/>
    </source>
</evidence>
<sequence length="99" mass="11111">MVVRIRLARHGAKRLPLFHIVVANARSRRNGKPIEKLGHFSPHPDLSDRTKHIALDFERTKYWLGVGAQPSDTVAYLLEKVLDIDIGGNNATKAKCTEI</sequence>
<evidence type="ECO:0000256" key="3">
    <source>
        <dbReference type="ARBA" id="ARBA00023274"/>
    </source>
</evidence>
<dbReference type="GO" id="GO:0032543">
    <property type="term" value="P:mitochondrial translation"/>
    <property type="evidence" value="ECO:0007669"/>
    <property type="project" value="TreeGrafter"/>
</dbReference>
<dbReference type="NCBIfam" id="TIGR00002">
    <property type="entry name" value="S16"/>
    <property type="match status" value="1"/>
</dbReference>
<evidence type="ECO:0000256" key="2">
    <source>
        <dbReference type="ARBA" id="ARBA00022980"/>
    </source>
</evidence>
<dbReference type="InterPro" id="IPR020592">
    <property type="entry name" value="Ribosomal_bS16_CS"/>
</dbReference>
<evidence type="ECO:0000313" key="4">
    <source>
        <dbReference type="EMBL" id="KAJ1919046.1"/>
    </source>
</evidence>
<comment type="caution">
    <text evidence="4">The sequence shown here is derived from an EMBL/GenBank/DDBJ whole genome shotgun (WGS) entry which is preliminary data.</text>
</comment>
<dbReference type="HAMAP" id="MF_00385">
    <property type="entry name" value="Ribosomal_bS16"/>
    <property type="match status" value="1"/>
</dbReference>
<dbReference type="Gene3D" id="3.30.1320.10">
    <property type="match status" value="1"/>
</dbReference>
<dbReference type="SUPFAM" id="SSF54565">
    <property type="entry name" value="Ribosomal protein S16"/>
    <property type="match status" value="1"/>
</dbReference>
<dbReference type="OrthoDB" id="407221at2759"/>
<dbReference type="InterPro" id="IPR000307">
    <property type="entry name" value="Ribosomal_bS16"/>
</dbReference>
<keyword evidence="5" id="KW-1185">Reference proteome</keyword>
<dbReference type="PROSITE" id="PS00732">
    <property type="entry name" value="RIBOSOMAL_S16"/>
    <property type="match status" value="1"/>
</dbReference>
<comment type="similarity">
    <text evidence="1">Belongs to the bacterial ribosomal protein bS16 family.</text>
</comment>
<dbReference type="PANTHER" id="PTHR12919">
    <property type="entry name" value="30S RIBOSOMAL PROTEIN S16"/>
    <property type="match status" value="1"/>
</dbReference>
<reference evidence="4" key="1">
    <citation type="submission" date="2022-07" db="EMBL/GenBank/DDBJ databases">
        <title>Phylogenomic reconstructions and comparative analyses of Kickxellomycotina fungi.</title>
        <authorList>
            <person name="Reynolds N.K."/>
            <person name="Stajich J.E."/>
            <person name="Barry K."/>
            <person name="Grigoriev I.V."/>
            <person name="Crous P."/>
            <person name="Smith M.E."/>
        </authorList>
    </citation>
    <scope>NUCLEOTIDE SEQUENCE</scope>
    <source>
        <strain evidence="4">NBRC 100468</strain>
    </source>
</reference>
<dbReference type="Pfam" id="PF00886">
    <property type="entry name" value="Ribosomal_S16"/>
    <property type="match status" value="1"/>
</dbReference>
<dbReference type="Proteomes" id="UP001150538">
    <property type="component" value="Unassembled WGS sequence"/>
</dbReference>
<name>A0A9W8A1P4_9FUNG</name>
<dbReference type="PANTHER" id="PTHR12919:SF20">
    <property type="entry name" value="SMALL RIBOSOMAL SUBUNIT PROTEIN BS16M"/>
    <property type="match status" value="1"/>
</dbReference>
<dbReference type="EMBL" id="JANBPU010000033">
    <property type="protein sequence ID" value="KAJ1919046.1"/>
    <property type="molecule type" value="Genomic_DNA"/>
</dbReference>
<dbReference type="GO" id="GO:0003735">
    <property type="term" value="F:structural constituent of ribosome"/>
    <property type="evidence" value="ECO:0007669"/>
    <property type="project" value="InterPro"/>
</dbReference>
<proteinExistence type="inferred from homology"/>
<organism evidence="4 5">
    <name type="scientific">Mycoemilia scoparia</name>
    <dbReference type="NCBI Taxonomy" id="417184"/>
    <lineage>
        <taxon>Eukaryota</taxon>
        <taxon>Fungi</taxon>
        <taxon>Fungi incertae sedis</taxon>
        <taxon>Zoopagomycota</taxon>
        <taxon>Kickxellomycotina</taxon>
        <taxon>Kickxellomycetes</taxon>
        <taxon>Kickxellales</taxon>
        <taxon>Kickxellaceae</taxon>
        <taxon>Mycoemilia</taxon>
    </lineage>
</organism>
<evidence type="ECO:0000256" key="1">
    <source>
        <dbReference type="ARBA" id="ARBA00006668"/>
    </source>
</evidence>
<dbReference type="GO" id="GO:0005763">
    <property type="term" value="C:mitochondrial small ribosomal subunit"/>
    <property type="evidence" value="ECO:0007669"/>
    <property type="project" value="TreeGrafter"/>
</dbReference>
<gene>
    <name evidence="4" type="primary">MRPS16</name>
    <name evidence="4" type="ORF">H4219_002200</name>
</gene>
<keyword evidence="2 4" id="KW-0689">Ribosomal protein</keyword>
<accession>A0A9W8A1P4</accession>
<dbReference type="InterPro" id="IPR023803">
    <property type="entry name" value="Ribosomal_bS16_dom_sf"/>
</dbReference>